<gene>
    <name evidence="1" type="ORF">FAZ69_20800</name>
</gene>
<organism evidence="1 2">
    <name type="scientific">Trinickia terrae</name>
    <dbReference type="NCBI Taxonomy" id="2571161"/>
    <lineage>
        <taxon>Bacteria</taxon>
        <taxon>Pseudomonadati</taxon>
        <taxon>Pseudomonadota</taxon>
        <taxon>Betaproteobacteria</taxon>
        <taxon>Burkholderiales</taxon>
        <taxon>Burkholderiaceae</taxon>
        <taxon>Trinickia</taxon>
    </lineage>
</organism>
<dbReference type="EMBL" id="SWJE01000011">
    <property type="protein sequence ID" value="TKC86295.1"/>
    <property type="molecule type" value="Genomic_DNA"/>
</dbReference>
<proteinExistence type="predicted"/>
<keyword evidence="2" id="KW-1185">Reference proteome</keyword>
<comment type="caution">
    <text evidence="1">The sequence shown here is derived from an EMBL/GenBank/DDBJ whole genome shotgun (WGS) entry which is preliminary data.</text>
</comment>
<protein>
    <submittedName>
        <fullName evidence="1">Transcriptional regulator</fullName>
    </submittedName>
</protein>
<dbReference type="OrthoDB" id="8999091at2"/>
<sequence length="255" mass="27123">MTPNRPPAPRPLSEQDIHAYADGLLAPDRALHLRDYLEDRPGEARRVAFYGRLNARIKDVFGQNDEIGGLPAEPSMPRQPRRAALRRKLAGIGDLAAVRMLRAFALALLATSGWIAAIQVSPQALNNAAVMALASTSGTQPSAAPSLFAPPLLAPAGGPSAPDLSAAGLHFAANKLVQLGPFSRAEEFVYINADGKTVVLLTAFAPAARDVPQWIAHRAGPYRLLTWTAHHERHVLAGAAATHGLMRAADVLTAR</sequence>
<dbReference type="Proteomes" id="UP000305539">
    <property type="component" value="Unassembled WGS sequence"/>
</dbReference>
<dbReference type="RefSeq" id="WP_136896978.1">
    <property type="nucleotide sequence ID" value="NZ_SWJE01000011.1"/>
</dbReference>
<reference evidence="1 2" key="1">
    <citation type="submission" date="2019-04" db="EMBL/GenBank/DDBJ databases">
        <title>Trinickia sp. 7GSK02, isolated from subtropical forest soil.</title>
        <authorList>
            <person name="Gao Z.-H."/>
            <person name="Qiu L.-H."/>
        </authorList>
    </citation>
    <scope>NUCLEOTIDE SEQUENCE [LARGE SCALE GENOMIC DNA]</scope>
    <source>
        <strain evidence="1 2">7GSK02</strain>
    </source>
</reference>
<name>A0A4U1HX51_9BURK</name>
<dbReference type="AlphaFoldDB" id="A0A4U1HX51"/>
<evidence type="ECO:0000313" key="1">
    <source>
        <dbReference type="EMBL" id="TKC86295.1"/>
    </source>
</evidence>
<accession>A0A4U1HX51</accession>
<evidence type="ECO:0000313" key="2">
    <source>
        <dbReference type="Proteomes" id="UP000305539"/>
    </source>
</evidence>